<evidence type="ECO:0000256" key="3">
    <source>
        <dbReference type="ARBA" id="ARBA00023016"/>
    </source>
</evidence>
<dbReference type="GO" id="GO:0045892">
    <property type="term" value="P:negative regulation of DNA-templated transcription"/>
    <property type="evidence" value="ECO:0007669"/>
    <property type="project" value="TreeGrafter"/>
</dbReference>
<dbReference type="Pfam" id="PF01628">
    <property type="entry name" value="HrcA"/>
    <property type="match status" value="1"/>
</dbReference>
<name>A0A1G1XNS8_9BACT</name>
<dbReference type="PANTHER" id="PTHR34824:SF1">
    <property type="entry name" value="HEAT-INDUCIBLE TRANSCRIPTION REPRESSOR HRCA"/>
    <property type="match status" value="1"/>
</dbReference>
<keyword evidence="3" id="KW-0346">Stress response</keyword>
<evidence type="ECO:0000256" key="1">
    <source>
        <dbReference type="ARBA" id="ARBA00022491"/>
    </source>
</evidence>
<keyword evidence="2" id="KW-0805">Transcription regulation</keyword>
<dbReference type="SUPFAM" id="SSF55781">
    <property type="entry name" value="GAF domain-like"/>
    <property type="match status" value="1"/>
</dbReference>
<evidence type="ECO:0000259" key="5">
    <source>
        <dbReference type="Pfam" id="PF01628"/>
    </source>
</evidence>
<organism evidence="6 7">
    <name type="scientific">Candidatus Buchananbacteria bacterium RBG_13_36_9</name>
    <dbReference type="NCBI Taxonomy" id="1797530"/>
    <lineage>
        <taxon>Bacteria</taxon>
        <taxon>Candidatus Buchananiibacteriota</taxon>
    </lineage>
</organism>
<dbReference type="AlphaFoldDB" id="A0A1G1XNS8"/>
<accession>A0A1G1XNS8</accession>
<reference evidence="6 7" key="1">
    <citation type="journal article" date="2016" name="Nat. Commun.">
        <title>Thousands of microbial genomes shed light on interconnected biogeochemical processes in an aquifer system.</title>
        <authorList>
            <person name="Anantharaman K."/>
            <person name="Brown C.T."/>
            <person name="Hug L.A."/>
            <person name="Sharon I."/>
            <person name="Castelle C.J."/>
            <person name="Probst A.J."/>
            <person name="Thomas B.C."/>
            <person name="Singh A."/>
            <person name="Wilkins M.J."/>
            <person name="Karaoz U."/>
            <person name="Brodie E.L."/>
            <person name="Williams K.H."/>
            <person name="Hubbard S.S."/>
            <person name="Banfield J.F."/>
        </authorList>
    </citation>
    <scope>NUCLEOTIDE SEQUENCE [LARGE SCALE GENOMIC DNA]</scope>
</reference>
<dbReference type="GO" id="GO:0003677">
    <property type="term" value="F:DNA binding"/>
    <property type="evidence" value="ECO:0007669"/>
    <property type="project" value="InterPro"/>
</dbReference>
<dbReference type="Gene3D" id="3.30.450.40">
    <property type="match status" value="1"/>
</dbReference>
<dbReference type="InterPro" id="IPR036388">
    <property type="entry name" value="WH-like_DNA-bd_sf"/>
</dbReference>
<evidence type="ECO:0000313" key="6">
    <source>
        <dbReference type="EMBL" id="OGY41611.1"/>
    </source>
</evidence>
<keyword evidence="1" id="KW-0678">Repressor</keyword>
<comment type="caution">
    <text evidence="6">The sequence shown here is derived from an EMBL/GenBank/DDBJ whole genome shotgun (WGS) entry which is preliminary data.</text>
</comment>
<dbReference type="EMBL" id="MHHZ01000015">
    <property type="protein sequence ID" value="OGY41611.1"/>
    <property type="molecule type" value="Genomic_DNA"/>
</dbReference>
<protein>
    <recommendedName>
        <fullName evidence="5">Heat-inducible transcription repressor HrcA C-terminal domain-containing protein</fullName>
    </recommendedName>
</protein>
<evidence type="ECO:0000256" key="4">
    <source>
        <dbReference type="ARBA" id="ARBA00023163"/>
    </source>
</evidence>
<dbReference type="InterPro" id="IPR029016">
    <property type="entry name" value="GAF-like_dom_sf"/>
</dbReference>
<dbReference type="InterPro" id="IPR036390">
    <property type="entry name" value="WH_DNA-bd_sf"/>
</dbReference>
<feature type="domain" description="Heat-inducible transcription repressor HrcA C-terminal" evidence="5">
    <location>
        <begin position="89"/>
        <end position="216"/>
    </location>
</feature>
<keyword evidence="4" id="KW-0804">Transcription</keyword>
<evidence type="ECO:0000256" key="2">
    <source>
        <dbReference type="ARBA" id="ARBA00023015"/>
    </source>
</evidence>
<proteinExistence type="predicted"/>
<dbReference type="Gene3D" id="1.10.10.10">
    <property type="entry name" value="Winged helix-like DNA-binding domain superfamily/Winged helix DNA-binding domain"/>
    <property type="match status" value="1"/>
</dbReference>
<dbReference type="PANTHER" id="PTHR34824">
    <property type="entry name" value="HEAT-INDUCIBLE TRANSCRIPTION REPRESSOR HRCA"/>
    <property type="match status" value="1"/>
</dbReference>
<dbReference type="SUPFAM" id="SSF46785">
    <property type="entry name" value="Winged helix' DNA-binding domain"/>
    <property type="match status" value="1"/>
</dbReference>
<sequence>MNERQKKLLNLIINEHINTAEPVGSGILVEKTGLEVSPATVRNEMADLEKEGFIYQPHTSAGRVPTEKGYQFFVDNFVEKREIKATWLKSFEQVLKGKLAKDQLLKQLAKEVVELADATVIVAFDKENIYYTGLSNLFKKPEFSEQNLIQDISEVIDHLDEEVAKIFDKINKVEVLIGKKNPFGDDCSSVIGKYQLKDKKSGLFIILGPKRMDYGKNLALVEYIRNSLIKI</sequence>
<dbReference type="InterPro" id="IPR021153">
    <property type="entry name" value="HrcA_C"/>
</dbReference>
<evidence type="ECO:0000313" key="7">
    <source>
        <dbReference type="Proteomes" id="UP000176498"/>
    </source>
</evidence>
<dbReference type="Proteomes" id="UP000176498">
    <property type="component" value="Unassembled WGS sequence"/>
</dbReference>
<dbReference type="InterPro" id="IPR002571">
    <property type="entry name" value="HrcA"/>
</dbReference>
<gene>
    <name evidence="6" type="ORF">A2Y82_01345</name>
</gene>